<dbReference type="InterPro" id="IPR029063">
    <property type="entry name" value="SAM-dependent_MTases_sf"/>
</dbReference>
<dbReference type="SUPFAM" id="SSF53335">
    <property type="entry name" value="S-adenosyl-L-methionine-dependent methyltransferases"/>
    <property type="match status" value="1"/>
</dbReference>
<sequence length="290" mass="33397">MQAEHIPNKNKSHSTVRIHTLSERYDAIKYLEIGVCTGDTFLNVDMPYKVAVDPNFQFEHQQYATDNIKFFPVTSDDFFNSLAENSLELPSIFKNNNDEKITFDIIFIDGLHTFEQSFRDFENSLKYSHENTIWIIDDTVPCDPYSAIPDMSFSLESRAQACISGKPWHGDVFKTVFAIHDKHPEFSYCTLMGANPQTVVWGAKKEERKPVFSSLEEINKLNYFDMLKHAALLMPVTDDMLLDMAGLTINPIQHGTSDTWKKLIYSQVTYLERKLINALLSENKKLRMTS</sequence>
<reference evidence="1 2" key="1">
    <citation type="submission" date="2016-12" db="EMBL/GenBank/DDBJ databases">
        <authorList>
            <person name="Song W.-J."/>
            <person name="Kurnit D.M."/>
        </authorList>
    </citation>
    <scope>NUCLEOTIDE SEQUENCE [LARGE SCALE GENOMIC DNA]</scope>
    <source>
        <strain evidence="1 2">DSM 11393</strain>
    </source>
</reference>
<keyword evidence="2" id="KW-1185">Reference proteome</keyword>
<dbReference type="Pfam" id="PF13578">
    <property type="entry name" value="Methyltransf_24"/>
    <property type="match status" value="1"/>
</dbReference>
<dbReference type="EMBL" id="FRDI01000006">
    <property type="protein sequence ID" value="SHN65184.1"/>
    <property type="molecule type" value="Genomic_DNA"/>
</dbReference>
<keyword evidence="1" id="KW-0489">Methyltransferase</keyword>
<keyword evidence="1" id="KW-0808">Transferase</keyword>
<dbReference type="GO" id="GO:0008168">
    <property type="term" value="F:methyltransferase activity"/>
    <property type="evidence" value="ECO:0007669"/>
    <property type="project" value="UniProtKB-KW"/>
</dbReference>
<dbReference type="AlphaFoldDB" id="A0A1M7T3E2"/>
<dbReference type="STRING" id="1121455.SAMN02745728_01500"/>
<name>A0A1M7T3E2_9BACT</name>
<dbReference type="OrthoDB" id="5379872at2"/>
<dbReference type="Gene3D" id="3.40.50.150">
    <property type="entry name" value="Vaccinia Virus protein VP39"/>
    <property type="match status" value="1"/>
</dbReference>
<gene>
    <name evidence="1" type="ORF">SAMN02745728_01500</name>
</gene>
<dbReference type="Proteomes" id="UP000186469">
    <property type="component" value="Unassembled WGS sequence"/>
</dbReference>
<dbReference type="RefSeq" id="WP_072697186.1">
    <property type="nucleotide sequence ID" value="NZ_FRDI01000006.1"/>
</dbReference>
<organism evidence="1 2">
    <name type="scientific">Desulfovibrio litoralis DSM 11393</name>
    <dbReference type="NCBI Taxonomy" id="1121455"/>
    <lineage>
        <taxon>Bacteria</taxon>
        <taxon>Pseudomonadati</taxon>
        <taxon>Thermodesulfobacteriota</taxon>
        <taxon>Desulfovibrionia</taxon>
        <taxon>Desulfovibrionales</taxon>
        <taxon>Desulfovibrionaceae</taxon>
        <taxon>Desulfovibrio</taxon>
    </lineage>
</organism>
<accession>A0A1M7T3E2</accession>
<evidence type="ECO:0000313" key="1">
    <source>
        <dbReference type="EMBL" id="SHN65184.1"/>
    </source>
</evidence>
<evidence type="ECO:0000313" key="2">
    <source>
        <dbReference type="Proteomes" id="UP000186469"/>
    </source>
</evidence>
<protein>
    <submittedName>
        <fullName evidence="1">Methyltransferase domain-containing protein</fullName>
    </submittedName>
</protein>
<proteinExistence type="predicted"/>
<dbReference type="GO" id="GO:0032259">
    <property type="term" value="P:methylation"/>
    <property type="evidence" value="ECO:0007669"/>
    <property type="project" value="UniProtKB-KW"/>
</dbReference>